<dbReference type="EMBL" id="CP010649">
    <property type="protein sequence ID" value="ATG38120.1"/>
    <property type="molecule type" value="Genomic_DNA"/>
</dbReference>
<reference evidence="1 2" key="4">
    <citation type="journal article" date="2018" name="Environ. Microbiol. Rep.">
        <title>Phylogenetic distribution of roseobacticides in the Roseobacter group and their effect on microalgae.</title>
        <authorList>
            <person name="Sonnenschein E.C."/>
            <person name="Phippen C.B."/>
            <person name="Bentzon-Tilia M."/>
            <person name="Rasmussen S.A."/>
            <person name="Nielsen K.F."/>
            <person name="Gram L."/>
        </authorList>
    </citation>
    <scope>NUCLEOTIDE SEQUENCE [LARGE SCALE GENOMIC DNA]</scope>
    <source>
        <strain evidence="1 2">P36</strain>
    </source>
</reference>
<gene>
    <name evidence="1" type="ORF">PhaeoP36_04045</name>
</gene>
<organism evidence="1 2">
    <name type="scientific">Phaeobacter piscinae</name>
    <dbReference type="NCBI Taxonomy" id="1580596"/>
    <lineage>
        <taxon>Bacteria</taxon>
        <taxon>Pseudomonadati</taxon>
        <taxon>Pseudomonadota</taxon>
        <taxon>Alphaproteobacteria</taxon>
        <taxon>Rhodobacterales</taxon>
        <taxon>Roseobacteraceae</taxon>
        <taxon>Phaeobacter</taxon>
    </lineage>
</organism>
<name>A0ABN5DKV6_9RHOB</name>
<keyword evidence="2" id="KW-1185">Reference proteome</keyword>
<accession>A0ABN5DKV6</accession>
<sequence length="258" mass="28372">MHSDVSRRIAGTLRGRRSATVRTHAAKLPCFPFWSATVFSMGSFGDFARRCMKVCCWPGLLVARNVTRKTPVFLVSKCPEGPRLPCPICPQRMGGLNFILETDFEWPVWRHRLQRNDECAAPASGCCVSKHPEGQRRHCPLHTSSNNAQRTVTASCVLFAFLITPICARSGRLGHAGDDHILRGGAYPQGPFSGIWRLRSGLLWCGVGLPRSALCPHWISAAPAGWRAKGEYRCGSIVLGGMECPSIFTLSGMVKLHD</sequence>
<evidence type="ECO:0000313" key="1">
    <source>
        <dbReference type="EMBL" id="ATG38120.1"/>
    </source>
</evidence>
<evidence type="ECO:0000313" key="2">
    <source>
        <dbReference type="Proteomes" id="UP000218891"/>
    </source>
</evidence>
<keyword evidence="1" id="KW-0614">Plasmid</keyword>
<proteinExistence type="predicted"/>
<reference evidence="1 2" key="3">
    <citation type="journal article" date="2017" name="Int. J. Syst. Evol. Microbiol.">
        <title>Adaptation of Surface-Associated Bacteria to the Open Ocean: A Genomically Distinct Subpopulation of Phaeobacter gallaeciensis Colonizes Pacific Mesozooplankton.</title>
        <authorList>
            <person name="Freese H.M."/>
            <person name="Methner A."/>
            <person name="Overmann J."/>
        </authorList>
    </citation>
    <scope>NUCLEOTIDE SEQUENCE [LARGE SCALE GENOMIC DNA]</scope>
    <source>
        <strain evidence="1 2">P36</strain>
    </source>
</reference>
<dbReference type="Proteomes" id="UP000218891">
    <property type="component" value="Plasmid pP36_f"/>
</dbReference>
<reference evidence="1 2" key="1">
    <citation type="journal article" date="2017" name="Front. Microbiol.">
        <title>Phaeobacter piscinae sp. nov., a species of the Roseobacter group and potential aquaculture probiont.</title>
        <authorList>
            <person name="Sonnenschein E.C."/>
            <person name="Phippen C.B.W."/>
            <person name="Nielsen K.F."/>
            <person name="Mateiu R.V."/>
            <person name="Melchiorsen J."/>
            <person name="Gram L."/>
            <person name="Overmann J."/>
            <person name="Freese H.M."/>
        </authorList>
    </citation>
    <scope>NUCLEOTIDE SEQUENCE [LARGE SCALE GENOMIC DNA]</scope>
    <source>
        <strain evidence="1 2">P36</strain>
    </source>
</reference>
<reference evidence="1 2" key="2">
    <citation type="journal article" date="2017" name="Genome Biol. Evol.">
        <title>Trajectories and Drivers of Genome Evolution in Surface-Associated Marine Phaeobacter.</title>
        <authorList>
            <person name="Freese H.M."/>
            <person name="Sikorski J."/>
            <person name="Bunk B."/>
            <person name="Scheuner C."/>
            <person name="Meier-Kolthoff J.P."/>
            <person name="Sproer C."/>
            <person name="Gram L."/>
            <person name="Overmann J."/>
        </authorList>
    </citation>
    <scope>NUCLEOTIDE SEQUENCE [LARGE SCALE GENOMIC DNA]</scope>
    <source>
        <strain evidence="1 2">P36</strain>
    </source>
</reference>
<geneLocation type="plasmid" evidence="1 2">
    <name>pP36_f</name>
</geneLocation>
<protein>
    <submittedName>
        <fullName evidence="1">Uncharacterized protein</fullName>
    </submittedName>
</protein>